<proteinExistence type="predicted"/>
<dbReference type="InterPro" id="IPR016166">
    <property type="entry name" value="FAD-bd_PCMH"/>
</dbReference>
<evidence type="ECO:0000259" key="2">
    <source>
        <dbReference type="PROSITE" id="PS51387"/>
    </source>
</evidence>
<comment type="caution">
    <text evidence="3">The sequence shown here is derived from an EMBL/GenBank/DDBJ whole genome shotgun (WGS) entry which is preliminary data.</text>
</comment>
<protein>
    <submittedName>
        <fullName evidence="3">D-arabinono-1,4-lactone oxidase</fullName>
    </submittedName>
</protein>
<dbReference type="InterPro" id="IPR007173">
    <property type="entry name" value="ALO_C"/>
</dbReference>
<keyword evidence="1" id="KW-0560">Oxidoreductase</keyword>
<dbReference type="RefSeq" id="WP_186740571.1">
    <property type="nucleotide sequence ID" value="NZ_VFIA01000041.1"/>
</dbReference>
<dbReference type="EMBL" id="VFIA01000041">
    <property type="protein sequence ID" value="MBC3794264.1"/>
    <property type="molecule type" value="Genomic_DNA"/>
</dbReference>
<dbReference type="PANTHER" id="PTHR43762">
    <property type="entry name" value="L-GULONOLACTONE OXIDASE"/>
    <property type="match status" value="1"/>
</dbReference>
<dbReference type="InterPro" id="IPR010031">
    <property type="entry name" value="FAD_lactone_oxidase-like"/>
</dbReference>
<evidence type="ECO:0000313" key="3">
    <source>
        <dbReference type="EMBL" id="MBC3794264.1"/>
    </source>
</evidence>
<dbReference type="Gene3D" id="3.30.465.10">
    <property type="match status" value="2"/>
</dbReference>
<feature type="domain" description="FAD-binding PCMH-type" evidence="2">
    <location>
        <begin position="10"/>
        <end position="217"/>
    </location>
</feature>
<accession>A0ABR6WCF5</accession>
<dbReference type="SUPFAM" id="SSF56176">
    <property type="entry name" value="FAD-binding/transporter-associated domain-like"/>
    <property type="match status" value="2"/>
</dbReference>
<dbReference type="InterPro" id="IPR006094">
    <property type="entry name" value="Oxid_FAD_bind_N"/>
</dbReference>
<reference evidence="3 4" key="1">
    <citation type="submission" date="2019-06" db="EMBL/GenBank/DDBJ databases">
        <title>Spirosoma utsteinense sp. nov. isolated from Antarctic ice-free soils.</title>
        <authorList>
            <person name="Tahon G."/>
        </authorList>
    </citation>
    <scope>NUCLEOTIDE SEQUENCE [LARGE SCALE GENOMIC DNA]</scope>
    <source>
        <strain evidence="3 4">LMG 31447</strain>
    </source>
</reference>
<dbReference type="InterPro" id="IPR016169">
    <property type="entry name" value="FAD-bd_PCMH_sub2"/>
</dbReference>
<gene>
    <name evidence="3" type="ORF">FH603_4791</name>
</gene>
<organism evidence="3 4">
    <name type="scientific">Spirosoma utsteinense</name>
    <dbReference type="NCBI Taxonomy" id="2585773"/>
    <lineage>
        <taxon>Bacteria</taxon>
        <taxon>Pseudomonadati</taxon>
        <taxon>Bacteroidota</taxon>
        <taxon>Cytophagia</taxon>
        <taxon>Cytophagales</taxon>
        <taxon>Cytophagaceae</taxon>
        <taxon>Spirosoma</taxon>
    </lineage>
</organism>
<dbReference type="PANTHER" id="PTHR43762:SF1">
    <property type="entry name" value="D-ARABINONO-1,4-LACTONE OXIDASE"/>
    <property type="match status" value="1"/>
</dbReference>
<dbReference type="PROSITE" id="PS51387">
    <property type="entry name" value="FAD_PCMH"/>
    <property type="match status" value="1"/>
</dbReference>
<dbReference type="Pfam" id="PF01565">
    <property type="entry name" value="FAD_binding_4"/>
    <property type="match status" value="1"/>
</dbReference>
<dbReference type="Pfam" id="PF04030">
    <property type="entry name" value="ALO"/>
    <property type="match status" value="1"/>
</dbReference>
<dbReference type="InterPro" id="IPR036318">
    <property type="entry name" value="FAD-bd_PCMH-like_sf"/>
</dbReference>
<evidence type="ECO:0000256" key="1">
    <source>
        <dbReference type="ARBA" id="ARBA00023002"/>
    </source>
</evidence>
<dbReference type="Gene3D" id="3.30.70.2520">
    <property type="match status" value="1"/>
</dbReference>
<name>A0ABR6WCF5_9BACT</name>
<sequence>MSSISIIKTCQIDGLTYYLPAEENQLADLLRYARANDLKVAVRGAAHSFPLIAQQEAAPNSLFVTLAHLNKVNLDSQTGLVNVQAGCHLGYDPFDPLKLSTIENSLLYQIDPIHLDGPEKGRRTNPTGWALPDLGGISHQTVGGFMATGSSGGSVRYSFEDAVRAVTVMHHGVDDVEINTYTRPQPDTDTDPFYALAFAHRGLLGVVLSVAFQCEPTYDVTGTEVVSTPTTCSIDLFGPGDDKRLGLADFFRGLPDPEQHRSDYSRLIWWPQPGMERMVVWQAQRTSPADEDASFPQEYKEVPYYFGSPTLSTLGADMIFTALGRWQSWIAEFTVDQPLLRVLLLKAGQELQPKIMEHVLALFVSLDTPLQRFSDVWWQLLPMDNQMSDRLFPVWFTELWIPLDKTEAVMNTLREFYADAQHPERAGTFCCEIYAAQKSNFWMSPAYQTDVIRIDLFWFAGNTDGTPEAYYQQFWALLAPYGYRPHWGKYLPAANSEQGVDYLRNLYPKWDDVMALRSARDPYNIFLTDYWKQHLGL</sequence>
<evidence type="ECO:0000313" key="4">
    <source>
        <dbReference type="Proteomes" id="UP000700732"/>
    </source>
</evidence>
<dbReference type="Proteomes" id="UP000700732">
    <property type="component" value="Unassembled WGS sequence"/>
</dbReference>
<keyword evidence="4" id="KW-1185">Reference proteome</keyword>